<dbReference type="PANTHER" id="PTHR34139:SF1">
    <property type="entry name" value="RNASE MJ1380-RELATED"/>
    <property type="match status" value="1"/>
</dbReference>
<keyword evidence="5" id="KW-0378">Hydrolase</keyword>
<evidence type="ECO:0000256" key="3">
    <source>
        <dbReference type="ARBA" id="ARBA00022722"/>
    </source>
</evidence>
<evidence type="ECO:0000256" key="2">
    <source>
        <dbReference type="ARBA" id="ARBA00022649"/>
    </source>
</evidence>
<dbReference type="SUPFAM" id="SSF81593">
    <property type="entry name" value="Nucleotidyltransferase substrate binding subunit/domain"/>
    <property type="match status" value="1"/>
</dbReference>
<evidence type="ECO:0000313" key="8">
    <source>
        <dbReference type="Proteomes" id="UP001143810"/>
    </source>
</evidence>
<dbReference type="InterPro" id="IPR008201">
    <property type="entry name" value="HepT-like"/>
</dbReference>
<dbReference type="GO" id="GO:0000166">
    <property type="term" value="F:nucleotide binding"/>
    <property type="evidence" value="ECO:0007669"/>
    <property type="project" value="UniProtKB-KW"/>
</dbReference>
<proteinExistence type="inferred from homology"/>
<evidence type="ECO:0000313" key="7">
    <source>
        <dbReference type="EMBL" id="MCR6510029.1"/>
    </source>
</evidence>
<protein>
    <submittedName>
        <fullName evidence="7">DUF86 domain-containing protein</fullName>
    </submittedName>
</protein>
<dbReference type="AlphaFoldDB" id="A0A9X2SX70"/>
<dbReference type="EMBL" id="JAMZEE010000092">
    <property type="protein sequence ID" value="MCR6510029.1"/>
    <property type="molecule type" value="Genomic_DNA"/>
</dbReference>
<organism evidence="7 8">
    <name type="scientific">Bacteroides muris</name>
    <name type="common">ex Fokt et al. 2023</name>
    <dbReference type="NCBI Taxonomy" id="2937417"/>
    <lineage>
        <taxon>Bacteria</taxon>
        <taxon>Pseudomonadati</taxon>
        <taxon>Bacteroidota</taxon>
        <taxon>Bacteroidia</taxon>
        <taxon>Bacteroidales</taxon>
        <taxon>Bacteroidaceae</taxon>
        <taxon>Bacteroides</taxon>
    </lineage>
</organism>
<name>A0A9X2SX70_9BACE</name>
<dbReference type="GO" id="GO:0004540">
    <property type="term" value="F:RNA nuclease activity"/>
    <property type="evidence" value="ECO:0007669"/>
    <property type="project" value="InterPro"/>
</dbReference>
<dbReference type="RefSeq" id="WP_257941479.1">
    <property type="nucleotide sequence ID" value="NZ_JAMZEE010000092.1"/>
</dbReference>
<evidence type="ECO:0000256" key="6">
    <source>
        <dbReference type="ARBA" id="ARBA00024207"/>
    </source>
</evidence>
<keyword evidence="3" id="KW-0540">Nuclease</keyword>
<keyword evidence="1" id="KW-0597">Phosphoprotein</keyword>
<evidence type="ECO:0000256" key="4">
    <source>
        <dbReference type="ARBA" id="ARBA00022741"/>
    </source>
</evidence>
<keyword evidence="2" id="KW-1277">Toxin-antitoxin system</keyword>
<evidence type="ECO:0000256" key="5">
    <source>
        <dbReference type="ARBA" id="ARBA00022801"/>
    </source>
</evidence>
<reference evidence="7" key="2">
    <citation type="submission" date="2022-04" db="EMBL/GenBank/DDBJ databases">
        <authorList>
            <person name="Fokt H."/>
            <person name="Baines J."/>
        </authorList>
    </citation>
    <scope>NUCLEOTIDE SEQUENCE</scope>
    <source>
        <strain evidence="7">KH569_7</strain>
    </source>
</reference>
<dbReference type="Pfam" id="PF01934">
    <property type="entry name" value="HepT-like"/>
    <property type="match status" value="1"/>
</dbReference>
<accession>A0A9X2SX70</accession>
<dbReference type="GO" id="GO:0110001">
    <property type="term" value="C:toxin-antitoxin complex"/>
    <property type="evidence" value="ECO:0007669"/>
    <property type="project" value="InterPro"/>
</dbReference>
<sequence length="121" mass="13974">MYDEQRIYSLLERIEDAILLIQNQTDSIETADYFLNSQEGIFMLGGVCMQLIFIGESVKTLDAKNAGYLADYPEIPWREVMGLRNVIAHEYHHIDAEEILNVTKKDLPVLLSVIQRMKNEI</sequence>
<dbReference type="Proteomes" id="UP001143810">
    <property type="component" value="Unassembled WGS sequence"/>
</dbReference>
<dbReference type="GO" id="GO:0016787">
    <property type="term" value="F:hydrolase activity"/>
    <property type="evidence" value="ECO:0007669"/>
    <property type="project" value="UniProtKB-KW"/>
</dbReference>
<dbReference type="PANTHER" id="PTHR34139">
    <property type="entry name" value="UPF0331 PROTEIN MJ0127"/>
    <property type="match status" value="1"/>
</dbReference>
<reference evidence="7" key="1">
    <citation type="journal article" date="2022" name="Arch. Microbiol.">
        <title>Bacteroides muris sp. nov. isolated from the cecum of wild-derived house mice.</title>
        <authorList>
            <person name="Fokt H."/>
            <person name="Unni R."/>
            <person name="Repnik U."/>
            <person name="Schmitz R.A."/>
            <person name="Bramkamp M."/>
            <person name="Baines J.F."/>
            <person name="Unterweger D."/>
        </authorList>
    </citation>
    <scope>NUCLEOTIDE SEQUENCE</scope>
    <source>
        <strain evidence="7">KH569_7</strain>
    </source>
</reference>
<dbReference type="InterPro" id="IPR051813">
    <property type="entry name" value="HepT_RNase_toxin"/>
</dbReference>
<dbReference type="Gene3D" id="1.20.120.580">
    <property type="entry name" value="bsu32300-like"/>
    <property type="match status" value="1"/>
</dbReference>
<dbReference type="InterPro" id="IPR037038">
    <property type="entry name" value="HepT-like_sf"/>
</dbReference>
<comment type="caution">
    <text evidence="7">The sequence shown here is derived from an EMBL/GenBank/DDBJ whole genome shotgun (WGS) entry which is preliminary data.</text>
</comment>
<comment type="similarity">
    <text evidence="6">Belongs to the HepT RNase toxin family.</text>
</comment>
<evidence type="ECO:0000256" key="1">
    <source>
        <dbReference type="ARBA" id="ARBA00022553"/>
    </source>
</evidence>
<gene>
    <name evidence="7" type="ORF">M1B78_18250</name>
</gene>
<keyword evidence="4" id="KW-0547">Nucleotide-binding</keyword>